<reference evidence="6" key="1">
    <citation type="submission" date="2022-11" db="UniProtKB">
        <authorList>
            <consortium name="WormBaseParasite"/>
        </authorList>
    </citation>
    <scope>IDENTIFICATION</scope>
</reference>
<dbReference type="Pfam" id="PF00248">
    <property type="entry name" value="Aldo_ket_red"/>
    <property type="match status" value="1"/>
</dbReference>
<dbReference type="SUPFAM" id="SSF51430">
    <property type="entry name" value="NAD(P)-linked oxidoreductase"/>
    <property type="match status" value="1"/>
</dbReference>
<dbReference type="AlphaFoldDB" id="A0A915LX40"/>
<dbReference type="PROSITE" id="PS00062">
    <property type="entry name" value="ALDOKETO_REDUCTASE_2"/>
    <property type="match status" value="1"/>
</dbReference>
<feature type="domain" description="NADP-dependent oxidoreductase" evidence="4">
    <location>
        <begin position="2"/>
        <end position="88"/>
    </location>
</feature>
<dbReference type="CDD" id="cd19071">
    <property type="entry name" value="AKR_AKR1-5-like"/>
    <property type="match status" value="1"/>
</dbReference>
<evidence type="ECO:0000256" key="1">
    <source>
        <dbReference type="ARBA" id="ARBA00007905"/>
    </source>
</evidence>
<comment type="similarity">
    <text evidence="1">Belongs to the aldo/keto reductase family.</text>
</comment>
<dbReference type="InterPro" id="IPR018170">
    <property type="entry name" value="Aldo/ket_reductase_CS"/>
</dbReference>
<dbReference type="PRINTS" id="PR00069">
    <property type="entry name" value="ALDKETRDTASE"/>
</dbReference>
<evidence type="ECO:0000259" key="4">
    <source>
        <dbReference type="Pfam" id="PF00248"/>
    </source>
</evidence>
<proteinExistence type="inferred from homology"/>
<dbReference type="PANTHER" id="PTHR43827:SF3">
    <property type="entry name" value="NADP-DEPENDENT OXIDOREDUCTASE DOMAIN-CONTAINING PROTEIN"/>
    <property type="match status" value="1"/>
</dbReference>
<sequence>MVQNSLNCLKCGYIDLQLIHYPKDWGTSDKNPENSDHRMRIYRVFEEYKDSGYIRSIGVSNFEGRHIDEIWDNVKYRPVLNQCEFHPHLTRPELAHTPLASRSKSLFTDPVIVSIANRLDADISNIILSFAYQQKIGIIPKSGNASRIKSNISFLDIASKLTKEDIVLLKKLNKNHRYSDCDGWNVR</sequence>
<evidence type="ECO:0000256" key="2">
    <source>
        <dbReference type="ARBA" id="ARBA00022857"/>
    </source>
</evidence>
<keyword evidence="3" id="KW-0560">Oxidoreductase</keyword>
<dbReference type="InterPro" id="IPR036812">
    <property type="entry name" value="NAD(P)_OxRdtase_dom_sf"/>
</dbReference>
<protein>
    <submittedName>
        <fullName evidence="6">NADP-dependent oxidoreductase domain-containing protein</fullName>
    </submittedName>
</protein>
<evidence type="ECO:0000256" key="3">
    <source>
        <dbReference type="ARBA" id="ARBA00023002"/>
    </source>
</evidence>
<dbReference type="PANTHER" id="PTHR43827">
    <property type="entry name" value="2,5-DIKETO-D-GLUCONIC ACID REDUCTASE"/>
    <property type="match status" value="1"/>
</dbReference>
<dbReference type="Gene3D" id="3.20.20.100">
    <property type="entry name" value="NADP-dependent oxidoreductase domain"/>
    <property type="match status" value="1"/>
</dbReference>
<keyword evidence="2" id="KW-0521">NADP</keyword>
<dbReference type="WBParaSite" id="scaffold18738_cov241.g19021">
    <property type="protein sequence ID" value="scaffold18738_cov241.g19021"/>
    <property type="gene ID" value="scaffold18738_cov241.g19021"/>
</dbReference>
<dbReference type="GO" id="GO:0016616">
    <property type="term" value="F:oxidoreductase activity, acting on the CH-OH group of donors, NAD or NADP as acceptor"/>
    <property type="evidence" value="ECO:0007669"/>
    <property type="project" value="UniProtKB-ARBA"/>
</dbReference>
<accession>A0A915LX40</accession>
<dbReference type="InterPro" id="IPR020471">
    <property type="entry name" value="AKR"/>
</dbReference>
<dbReference type="InterPro" id="IPR023210">
    <property type="entry name" value="NADP_OxRdtase_dom"/>
</dbReference>
<organism evidence="5 6">
    <name type="scientific">Meloidogyne javanica</name>
    <name type="common">Root-knot nematode worm</name>
    <dbReference type="NCBI Taxonomy" id="6303"/>
    <lineage>
        <taxon>Eukaryota</taxon>
        <taxon>Metazoa</taxon>
        <taxon>Ecdysozoa</taxon>
        <taxon>Nematoda</taxon>
        <taxon>Chromadorea</taxon>
        <taxon>Rhabditida</taxon>
        <taxon>Tylenchina</taxon>
        <taxon>Tylenchomorpha</taxon>
        <taxon>Tylenchoidea</taxon>
        <taxon>Meloidogynidae</taxon>
        <taxon>Meloidogyninae</taxon>
        <taxon>Meloidogyne</taxon>
        <taxon>Meloidogyne incognita group</taxon>
    </lineage>
</organism>
<keyword evidence="5" id="KW-1185">Reference proteome</keyword>
<evidence type="ECO:0000313" key="5">
    <source>
        <dbReference type="Proteomes" id="UP000887561"/>
    </source>
</evidence>
<name>A0A915LX40_MELJA</name>
<evidence type="ECO:0000313" key="6">
    <source>
        <dbReference type="WBParaSite" id="scaffold18738_cov241.g19021"/>
    </source>
</evidence>
<dbReference type="Proteomes" id="UP000887561">
    <property type="component" value="Unplaced"/>
</dbReference>